<dbReference type="Proteomes" id="UP000584642">
    <property type="component" value="Unassembled WGS sequence"/>
</dbReference>
<evidence type="ECO:0000256" key="1">
    <source>
        <dbReference type="ARBA" id="ARBA00010634"/>
    </source>
</evidence>
<dbReference type="PRINTS" id="PR01805">
    <property type="entry name" value="VACJLIPOPROT"/>
</dbReference>
<keyword evidence="5" id="KW-1185">Reference proteome</keyword>
<proteinExistence type="inferred from homology"/>
<feature type="chain" id="PRO_5047426335" evidence="3">
    <location>
        <begin position="27"/>
        <end position="234"/>
    </location>
</feature>
<evidence type="ECO:0000313" key="4">
    <source>
        <dbReference type="EMBL" id="NYZ24241.1"/>
    </source>
</evidence>
<dbReference type="PANTHER" id="PTHR30035">
    <property type="entry name" value="LIPOPROTEIN VACJ-RELATED"/>
    <property type="match status" value="1"/>
</dbReference>
<dbReference type="Pfam" id="PF04333">
    <property type="entry name" value="MlaA"/>
    <property type="match status" value="1"/>
</dbReference>
<dbReference type="EMBL" id="JABFDB010000038">
    <property type="protein sequence ID" value="NYZ24241.1"/>
    <property type="molecule type" value="Genomic_DNA"/>
</dbReference>
<evidence type="ECO:0000313" key="5">
    <source>
        <dbReference type="Proteomes" id="UP000584642"/>
    </source>
</evidence>
<comment type="similarity">
    <text evidence="1">Belongs to the MlaA family.</text>
</comment>
<evidence type="ECO:0000256" key="2">
    <source>
        <dbReference type="ARBA" id="ARBA00022729"/>
    </source>
</evidence>
<feature type="signal peptide" evidence="3">
    <location>
        <begin position="1"/>
        <end position="26"/>
    </location>
</feature>
<dbReference type="RefSeq" id="WP_180286016.1">
    <property type="nucleotide sequence ID" value="NZ_JABFDB010000038.1"/>
</dbReference>
<evidence type="ECO:0000256" key="3">
    <source>
        <dbReference type="SAM" id="SignalP"/>
    </source>
</evidence>
<protein>
    <submittedName>
        <fullName evidence="4">VacJ protein</fullName>
    </submittedName>
</protein>
<name>A0ABX2TJ37_9PROT</name>
<comment type="caution">
    <text evidence="4">The sequence shown here is derived from an EMBL/GenBank/DDBJ whole genome shotgun (WGS) entry which is preliminary data.</text>
</comment>
<keyword evidence="2 3" id="KW-0732">Signal</keyword>
<accession>A0ABX2TJ37</accession>
<organism evidence="4 5">
    <name type="scientific">Azospirillum oleiclasticum</name>
    <dbReference type="NCBI Taxonomy" id="2735135"/>
    <lineage>
        <taxon>Bacteria</taxon>
        <taxon>Pseudomonadati</taxon>
        <taxon>Pseudomonadota</taxon>
        <taxon>Alphaproteobacteria</taxon>
        <taxon>Rhodospirillales</taxon>
        <taxon>Azospirillaceae</taxon>
        <taxon>Azospirillum</taxon>
    </lineage>
</organism>
<dbReference type="PANTHER" id="PTHR30035:SF3">
    <property type="entry name" value="INTERMEMBRANE PHOSPHOLIPID TRANSPORT SYSTEM LIPOPROTEIN MLAA"/>
    <property type="match status" value="1"/>
</dbReference>
<gene>
    <name evidence="4" type="ORF">HND93_31430</name>
</gene>
<reference evidence="4 5" key="1">
    <citation type="submission" date="2020-05" db="EMBL/GenBank/DDBJ databases">
        <title>Azospirillum oleiclasticum sp. nov, a nitrogen-fixing and heavy crude oil-emulsifying bacterium isolated from the crude oil of Yumen Oilfield.</title>
        <authorList>
            <person name="Wu D."/>
            <person name="Cai M."/>
            <person name="Zhang X."/>
        </authorList>
    </citation>
    <scope>NUCLEOTIDE SEQUENCE [LARGE SCALE GENOMIC DNA]</scope>
    <source>
        <strain evidence="4 5">ROY-1-1-2</strain>
    </source>
</reference>
<dbReference type="InterPro" id="IPR007428">
    <property type="entry name" value="MlaA"/>
</dbReference>
<sequence length="234" mass="24189">MPSLRASAVALLALAGSLALPFTARAADDPFEAFNRAMFAFNTAVVERVIDPTVETVGPWLPQPVVTGLGNVYSNLTEIEFILNNALSGDLPGTGTSVARFAVNSTVGIGGLFDVAGAAGLQRTERDFGESLCHTGLPPGPYLVLPLVGSASLYSAAALAGAVALEVYALSFISTVLAAADFIVIDIGGTASTLRYSTDVRTPDGEEVDDAYAVKRTEYQDYLATSCAPPLPGA</sequence>